<evidence type="ECO:0000256" key="8">
    <source>
        <dbReference type="ARBA" id="ARBA00023136"/>
    </source>
</evidence>
<dbReference type="Proteomes" id="UP000695022">
    <property type="component" value="Unplaced"/>
</dbReference>
<evidence type="ECO:0000256" key="6">
    <source>
        <dbReference type="ARBA" id="ARBA00023054"/>
    </source>
</evidence>
<keyword evidence="8" id="KW-0472">Membrane</keyword>
<dbReference type="InterPro" id="IPR021911">
    <property type="entry name" value="ATAD3_N"/>
</dbReference>
<keyword evidence="6" id="KW-0175">Coiled coil</keyword>
<feature type="compositionally biased region" description="Basic and acidic residues" evidence="10">
    <location>
        <begin position="30"/>
        <end position="44"/>
    </location>
</feature>
<dbReference type="GeneID" id="106809317"/>
<gene>
    <name evidence="13" type="primary">LOC106809317</name>
</gene>
<evidence type="ECO:0000256" key="1">
    <source>
        <dbReference type="ARBA" id="ARBA00004273"/>
    </source>
</evidence>
<feature type="compositionally biased region" description="Pro residues" evidence="10">
    <location>
        <begin position="11"/>
        <end position="28"/>
    </location>
</feature>
<dbReference type="InterPro" id="IPR003593">
    <property type="entry name" value="AAA+_ATPase"/>
</dbReference>
<dbReference type="Pfam" id="PF00004">
    <property type="entry name" value="AAA"/>
    <property type="match status" value="1"/>
</dbReference>
<dbReference type="SUPFAM" id="SSF52540">
    <property type="entry name" value="P-loop containing nucleoside triphosphate hydrolases"/>
    <property type="match status" value="1"/>
</dbReference>
<evidence type="ECO:0000256" key="7">
    <source>
        <dbReference type="ARBA" id="ARBA00023128"/>
    </source>
</evidence>
<keyword evidence="12" id="KW-1185">Reference proteome</keyword>
<dbReference type="SMART" id="SM00382">
    <property type="entry name" value="AAA"/>
    <property type="match status" value="1"/>
</dbReference>
<evidence type="ECO:0000256" key="4">
    <source>
        <dbReference type="ARBA" id="ARBA00022792"/>
    </source>
</evidence>
<evidence type="ECO:0000256" key="10">
    <source>
        <dbReference type="SAM" id="MobiDB-lite"/>
    </source>
</evidence>
<dbReference type="Pfam" id="PF12037">
    <property type="entry name" value="ATAD3_N"/>
    <property type="match status" value="1"/>
</dbReference>
<sequence>MSWLFGMNKGQPPPEMPQFPQFPQPPPSDGGKDGDQAAADAKKMEAYRFDSAALERAAKAAKELEGSKYAKDALELTKQQETTKQLEFQTQIREYEAAMEKMNIEKERVAHEERRKTLAEESKHHQQRSQYQDQLARKRYDDQLDQQKQMNEQNLRRQEESVKRQEEMKKSTVEYESDLRYKNDMKRIEAELRGKAQDALTGIILKPTLEERLRDIAITTRHTKKNKGFYRNIMFYGPPGTGKTMFAKSLALHSGMDYAIMTGGDVAPMGREGVSAIHKVFDWASTSRQGLLLFLDEGDAFLRKRSTETISEDMRATLNAFLYRTGEQSHKFMLVVASNQPEQFDWAVNDRIDEMVEFDYPGVEERERLTRLYFDAFVLRPATEGAKRLKVATFNYGAKCTEIARRVDGLSGREISKLGVAWQAAAYASEGGVLTEAMVDERVEDAIRQHAKKVAWQVEQSSAAGQETKLQQQYRSSKDLDAFVPPSIKEK</sequence>
<name>A0ABM1E6M4_PRICU</name>
<evidence type="ECO:0000259" key="11">
    <source>
        <dbReference type="SMART" id="SM00382"/>
    </source>
</evidence>
<evidence type="ECO:0000256" key="9">
    <source>
        <dbReference type="ARBA" id="ARBA00023271"/>
    </source>
</evidence>
<dbReference type="CDD" id="cd19512">
    <property type="entry name" value="RecA-like_ATAD3-like"/>
    <property type="match status" value="1"/>
</dbReference>
<feature type="region of interest" description="Disordered" evidence="10">
    <location>
        <begin position="1"/>
        <end position="44"/>
    </location>
</feature>
<reference evidence="13" key="1">
    <citation type="submission" date="2025-08" db="UniProtKB">
        <authorList>
            <consortium name="RefSeq"/>
        </authorList>
    </citation>
    <scope>IDENTIFICATION</scope>
</reference>
<keyword evidence="4" id="KW-0999">Mitochondrion inner membrane</keyword>
<feature type="compositionally biased region" description="Basic and acidic residues" evidence="10">
    <location>
        <begin position="154"/>
        <end position="172"/>
    </location>
</feature>
<evidence type="ECO:0000256" key="3">
    <source>
        <dbReference type="ARBA" id="ARBA00022741"/>
    </source>
</evidence>
<evidence type="ECO:0000313" key="13">
    <source>
        <dbReference type="RefSeq" id="XP_014667845.1"/>
    </source>
</evidence>
<keyword evidence="3" id="KW-0547">Nucleotide-binding</keyword>
<feature type="domain" description="AAA+ ATPase" evidence="11">
    <location>
        <begin position="229"/>
        <end position="362"/>
    </location>
</feature>
<feature type="compositionally biased region" description="Basic and acidic residues" evidence="10">
    <location>
        <begin position="105"/>
        <end position="124"/>
    </location>
</feature>
<feature type="region of interest" description="Disordered" evidence="10">
    <location>
        <begin position="105"/>
        <end position="135"/>
    </location>
</feature>
<dbReference type="InterPro" id="IPR027417">
    <property type="entry name" value="P-loop_NTPase"/>
</dbReference>
<dbReference type="InterPro" id="IPR003959">
    <property type="entry name" value="ATPase_AAA_core"/>
</dbReference>
<dbReference type="RefSeq" id="XP_014667845.1">
    <property type="nucleotide sequence ID" value="XM_014812359.1"/>
</dbReference>
<keyword evidence="7" id="KW-0496">Mitochondrion</keyword>
<dbReference type="PANTHER" id="PTHR23075">
    <property type="entry name" value="PUTATIVE ATP-ASE"/>
    <property type="match status" value="1"/>
</dbReference>
<comment type="subcellular location">
    <subcellularLocation>
        <location evidence="1">Mitochondrion inner membrane</location>
    </subcellularLocation>
    <subcellularLocation>
        <location evidence="2">Mitochondrion matrix</location>
        <location evidence="2">Mitochondrion nucleoid</location>
    </subcellularLocation>
</comment>
<feature type="region of interest" description="Disordered" evidence="10">
    <location>
        <begin position="149"/>
        <end position="172"/>
    </location>
</feature>
<keyword evidence="9" id="KW-1135">Mitochondrion nucleoid</keyword>
<evidence type="ECO:0000313" key="12">
    <source>
        <dbReference type="Proteomes" id="UP000695022"/>
    </source>
</evidence>
<keyword evidence="5" id="KW-0067">ATP-binding</keyword>
<dbReference type="Gene3D" id="3.40.50.300">
    <property type="entry name" value="P-loop containing nucleotide triphosphate hydrolases"/>
    <property type="match status" value="1"/>
</dbReference>
<evidence type="ECO:0000256" key="5">
    <source>
        <dbReference type="ARBA" id="ARBA00022840"/>
    </source>
</evidence>
<protein>
    <submittedName>
        <fullName evidence="13">ATPase family AAA domain-containing protein 3-like isoform X2</fullName>
    </submittedName>
</protein>
<accession>A0ABM1E6M4</accession>
<dbReference type="PANTHER" id="PTHR23075:SF0">
    <property type="entry name" value="ATPASE FAMILY AAA DOMAIN-CONTAINING PROTEIN 3"/>
    <property type="match status" value="1"/>
</dbReference>
<organism evidence="12 13">
    <name type="scientific">Priapulus caudatus</name>
    <name type="common">Priapulid worm</name>
    <dbReference type="NCBI Taxonomy" id="37621"/>
    <lineage>
        <taxon>Eukaryota</taxon>
        <taxon>Metazoa</taxon>
        <taxon>Ecdysozoa</taxon>
        <taxon>Scalidophora</taxon>
        <taxon>Priapulida</taxon>
        <taxon>Priapulimorpha</taxon>
        <taxon>Priapulimorphida</taxon>
        <taxon>Priapulidae</taxon>
        <taxon>Priapulus</taxon>
    </lineage>
</organism>
<proteinExistence type="predicted"/>
<evidence type="ECO:0000256" key="2">
    <source>
        <dbReference type="ARBA" id="ARBA00004436"/>
    </source>
</evidence>